<proteinExistence type="predicted"/>
<dbReference type="AlphaFoldDB" id="A0A9W8MZY0"/>
<feature type="compositionally biased region" description="Acidic residues" evidence="3">
    <location>
        <begin position="739"/>
        <end position="754"/>
    </location>
</feature>
<feature type="compositionally biased region" description="Basic and acidic residues" evidence="3">
    <location>
        <begin position="898"/>
        <end position="907"/>
    </location>
</feature>
<dbReference type="GO" id="GO:1902412">
    <property type="term" value="P:regulation of mitotic cytokinesis"/>
    <property type="evidence" value="ECO:0007669"/>
    <property type="project" value="TreeGrafter"/>
</dbReference>
<feature type="region of interest" description="Disordered" evidence="3">
    <location>
        <begin position="334"/>
        <end position="411"/>
    </location>
</feature>
<feature type="compositionally biased region" description="Polar residues" evidence="3">
    <location>
        <begin position="136"/>
        <end position="148"/>
    </location>
</feature>
<feature type="region of interest" description="Disordered" evidence="3">
    <location>
        <begin position="771"/>
        <end position="795"/>
    </location>
</feature>
<feature type="compositionally biased region" description="Basic and acidic residues" evidence="3">
    <location>
        <begin position="655"/>
        <end position="667"/>
    </location>
</feature>
<feature type="region of interest" description="Disordered" evidence="3">
    <location>
        <begin position="426"/>
        <end position="499"/>
    </location>
</feature>
<keyword evidence="2" id="KW-0677">Repeat</keyword>
<feature type="compositionally biased region" description="Polar residues" evidence="3">
    <location>
        <begin position="386"/>
        <end position="411"/>
    </location>
</feature>
<keyword evidence="5" id="KW-1185">Reference proteome</keyword>
<feature type="compositionally biased region" description="Polar residues" evidence="3">
    <location>
        <begin position="33"/>
        <end position="44"/>
    </location>
</feature>
<comment type="caution">
    <text evidence="4">The sequence shown here is derived from an EMBL/GenBank/DDBJ whole genome shotgun (WGS) entry which is preliminary data.</text>
</comment>
<accession>A0A9W8MZY0</accession>
<evidence type="ECO:0000256" key="3">
    <source>
        <dbReference type="SAM" id="MobiDB-lite"/>
    </source>
</evidence>
<organism evidence="4 5">
    <name type="scientific">Agrocybe chaxingu</name>
    <dbReference type="NCBI Taxonomy" id="84603"/>
    <lineage>
        <taxon>Eukaryota</taxon>
        <taxon>Fungi</taxon>
        <taxon>Dikarya</taxon>
        <taxon>Basidiomycota</taxon>
        <taxon>Agaricomycotina</taxon>
        <taxon>Agaricomycetes</taxon>
        <taxon>Agaricomycetidae</taxon>
        <taxon>Agaricales</taxon>
        <taxon>Agaricineae</taxon>
        <taxon>Strophariaceae</taxon>
        <taxon>Agrocybe</taxon>
    </lineage>
</organism>
<dbReference type="PANTHER" id="PTHR47566:SF1">
    <property type="entry name" value="PROTEIN NUD1"/>
    <property type="match status" value="1"/>
</dbReference>
<dbReference type="GO" id="GO:0061499">
    <property type="term" value="C:outer plaque of mitotic spindle pole body"/>
    <property type="evidence" value="ECO:0007669"/>
    <property type="project" value="TreeGrafter"/>
</dbReference>
<gene>
    <name evidence="4" type="ORF">NLJ89_g1479</name>
</gene>
<feature type="region of interest" description="Disordered" evidence="3">
    <location>
        <begin position="637"/>
        <end position="699"/>
    </location>
</feature>
<evidence type="ECO:0000313" key="4">
    <source>
        <dbReference type="EMBL" id="KAJ3515869.1"/>
    </source>
</evidence>
<feature type="compositionally biased region" description="Acidic residues" evidence="3">
    <location>
        <begin position="668"/>
        <end position="686"/>
    </location>
</feature>
<keyword evidence="1" id="KW-0433">Leucine-rich repeat</keyword>
<sequence length="1056" mass="114996">MASAQTEKPPAWQTDELQDEWPESDPEDGGDNEANNLSYGTQSVSLTIPLSTQIHSTADYDADHTHGSSRSRPVGTFLVREDAAHINLMPKTPGQNKKGLMKNIFTPTPLERMFDPPSPPIPSPSEIQPWDPSPPSRSMATPNSQPSQAEDEIMETDMPNMNSFHGRKASMACQFTFAMPRESLSRTSGPGGGVYPQAQSTPNPPLAPTSAAPLTDPRLRLFQFQYDTYTREHLSALVDSIAVNTPSGTGTTATPTSFTNGLSRVSEVTGTADNASHLRSSKRIKLSPSSDLCGDGVGVRATITRPKLYGKDYVGESHSLMQKIKQARDYSTISTVASGQDRTPSTKNETPSTARSDLNNKSHERRSKHNASPSEPSRRPSFLSVPEQTSNPSTSSGAVTKPSPYSSSSYRQKAAALMEQIKSDVKRQKRVFSGDSEATALPEDTTNSFSSRTGSVKLGTDAKESFRQSHSRRASTSSKSNVSRSRASPRRAHKKLVDESDLVRNLSRISIHEQQQPQPQQAIVNVTLVPPAPLLAHARPEREHPQPARPNLAPPSYPSIRLTTNEDLNRFVSSSTASGTTVTAGSAPSFVKHAGPAHIRTIAPSDIPPLPERFGDMLFDKVMMRWVKSTAGAVMDPETAGHATEASEDPFGDIESLRSDSDSRRGDEEEEGDEEGREEGEEEESETERLRDTSPGPAEMMSRISEHSEVEDEEEMELSNFSTDVSAHVVHVMTGVETDGYDDDETTDSGDEDDIHTVTRQQDIQDIDFDSEFEDSPSRNNSLVHVGGHSHAGARGTPQFLARERRRLFLSVSARHSESWEFDRINDADHQVRTEERQRDANICAAEPEPVALHDAAQWQIAPASVSFSDGKREGPIQGITASGGGSTSIVQSARTKRIADMMHALEDSDLDEDDSPSKTSSSGRPEELQPLSHRRPTGASGPSSGKSKSPAKSKSSESPRRVFSRSYTHRPSSTSPASGQRSFSKANSSANKANATFLTECSFGVAHDRLVEVITDAQPFEPHWEELSSIDLSGAKLESVARLKEFLPRLGALCL</sequence>
<evidence type="ECO:0000256" key="2">
    <source>
        <dbReference type="ARBA" id="ARBA00022737"/>
    </source>
</evidence>
<feature type="region of interest" description="Disordered" evidence="3">
    <location>
        <begin position="868"/>
        <end position="988"/>
    </location>
</feature>
<feature type="region of interest" description="Disordered" evidence="3">
    <location>
        <begin position="182"/>
        <end position="213"/>
    </location>
</feature>
<dbReference type="OrthoDB" id="7451790at2759"/>
<feature type="compositionally biased region" description="Polar residues" evidence="3">
    <location>
        <begin position="444"/>
        <end position="454"/>
    </location>
</feature>
<evidence type="ECO:0000256" key="1">
    <source>
        <dbReference type="ARBA" id="ARBA00022614"/>
    </source>
</evidence>
<dbReference type="GO" id="GO:0035591">
    <property type="term" value="F:signaling adaptor activity"/>
    <property type="evidence" value="ECO:0007669"/>
    <property type="project" value="TreeGrafter"/>
</dbReference>
<feature type="compositionally biased region" description="Low complexity" evidence="3">
    <location>
        <begin position="474"/>
        <end position="486"/>
    </location>
</feature>
<dbReference type="InterPro" id="IPR052574">
    <property type="entry name" value="CDIRP"/>
</dbReference>
<reference evidence="4" key="1">
    <citation type="submission" date="2022-07" db="EMBL/GenBank/DDBJ databases">
        <title>Genome Sequence of Agrocybe chaxingu.</title>
        <authorList>
            <person name="Buettner E."/>
        </authorList>
    </citation>
    <scope>NUCLEOTIDE SEQUENCE</scope>
    <source>
        <strain evidence="4">MP-N11</strain>
    </source>
</reference>
<feature type="region of interest" description="Disordered" evidence="3">
    <location>
        <begin position="1"/>
        <end position="44"/>
    </location>
</feature>
<dbReference type="EMBL" id="JANKHO010000077">
    <property type="protein sequence ID" value="KAJ3515869.1"/>
    <property type="molecule type" value="Genomic_DNA"/>
</dbReference>
<evidence type="ECO:0000313" key="5">
    <source>
        <dbReference type="Proteomes" id="UP001148786"/>
    </source>
</evidence>
<feature type="compositionally biased region" description="Polar residues" evidence="3">
    <location>
        <begin position="334"/>
        <end position="359"/>
    </location>
</feature>
<feature type="region of interest" description="Disordered" evidence="3">
    <location>
        <begin position="108"/>
        <end position="149"/>
    </location>
</feature>
<feature type="region of interest" description="Disordered" evidence="3">
    <location>
        <begin position="737"/>
        <end position="757"/>
    </location>
</feature>
<name>A0A9W8MZY0_9AGAR</name>
<feature type="compositionally biased region" description="Polar residues" evidence="3">
    <location>
        <begin position="966"/>
        <end position="984"/>
    </location>
</feature>
<feature type="compositionally biased region" description="Low complexity" evidence="3">
    <location>
        <begin position="939"/>
        <end position="954"/>
    </location>
</feature>
<dbReference type="GO" id="GO:0031028">
    <property type="term" value="P:septation initiation signaling"/>
    <property type="evidence" value="ECO:0007669"/>
    <property type="project" value="TreeGrafter"/>
</dbReference>
<protein>
    <submittedName>
        <fullName evidence="4">Uncharacterized protein</fullName>
    </submittedName>
</protein>
<dbReference type="PANTHER" id="PTHR47566">
    <property type="match status" value="1"/>
</dbReference>
<dbReference type="Proteomes" id="UP001148786">
    <property type="component" value="Unassembled WGS sequence"/>
</dbReference>
<feature type="compositionally biased region" description="Acidic residues" evidence="3">
    <location>
        <begin position="16"/>
        <end position="31"/>
    </location>
</feature>